<reference evidence="1" key="1">
    <citation type="submission" date="2012-08" db="EMBL/GenBank/DDBJ databases">
        <title>Comparative genomics of metastatic and non-metastatic Leishmania guyanensis provides insights into polygenic factors involved in Leishmania RNA virus infection.</title>
        <authorList>
            <person name="Smith D."/>
            <person name="Hertz-Fowler C."/>
            <person name="Martin R."/>
            <person name="Dickens N."/>
            <person name="Fasel N."/>
            <person name="Falquet L."/>
            <person name="Beverley S."/>
            <person name="Zangger H."/>
            <person name="Calderon-Copete S."/>
            <person name="Mottram J."/>
            <person name="Xenarios I."/>
        </authorList>
    </citation>
    <scope>NUCLEOTIDE SEQUENCE</scope>
    <source>
        <strain evidence="1">MHOM/BR/75/M4147/SSU:IR2SAT-LUC</strain>
    </source>
</reference>
<evidence type="ECO:0000313" key="1">
    <source>
        <dbReference type="EMBL" id="CCM19498.1"/>
    </source>
</evidence>
<proteinExistence type="predicted"/>
<name>A0A1E1J7B9_LEIGU</name>
<dbReference type="EMBL" id="CALQ01001828">
    <property type="protein sequence ID" value="CCM19498.1"/>
    <property type="molecule type" value="Genomic_DNA"/>
</dbReference>
<sequence length="84" mass="9641">MSALVYERPQSSGVDEMGLRCFHSVNMRDMLWRQMQRCRGYDIYYYMRIVVALMDLQSQWQLSLALAGSEVSEGLHGPHSLAVA</sequence>
<protein>
    <submittedName>
        <fullName evidence="1">Uncharacterized protein</fullName>
    </submittedName>
</protein>
<organism evidence="1">
    <name type="scientific">Leishmania guyanensis</name>
    <dbReference type="NCBI Taxonomy" id="5670"/>
    <lineage>
        <taxon>Eukaryota</taxon>
        <taxon>Discoba</taxon>
        <taxon>Euglenozoa</taxon>
        <taxon>Kinetoplastea</taxon>
        <taxon>Metakinetoplastina</taxon>
        <taxon>Trypanosomatida</taxon>
        <taxon>Trypanosomatidae</taxon>
        <taxon>Leishmaniinae</taxon>
        <taxon>Leishmania</taxon>
        <taxon>Leishmania guyanensis species complex</taxon>
    </lineage>
</organism>
<dbReference type="AlphaFoldDB" id="A0A1E1J7B9"/>
<accession>A0A1E1J7B9</accession>
<gene>
    <name evidence="1" type="primary">LgM4147LRVhigh.35.02240.00350</name>
    <name evidence="1" type="ORF">BN36_3569800</name>
</gene>